<dbReference type="InterPro" id="IPR029045">
    <property type="entry name" value="ClpP/crotonase-like_dom_sf"/>
</dbReference>
<accession>A0ABQ1JV74</accession>
<feature type="chain" id="PRO_5047086459" evidence="2">
    <location>
        <begin position="23"/>
        <end position="562"/>
    </location>
</feature>
<dbReference type="RefSeq" id="WP_084393299.1">
    <property type="nucleotide sequence ID" value="NZ_BMKF01000002.1"/>
</dbReference>
<dbReference type="SUPFAM" id="SSF50156">
    <property type="entry name" value="PDZ domain-like"/>
    <property type="match status" value="1"/>
</dbReference>
<organism evidence="4 5">
    <name type="scientific">Henriciella pelagia</name>
    <dbReference type="NCBI Taxonomy" id="1977912"/>
    <lineage>
        <taxon>Bacteria</taxon>
        <taxon>Pseudomonadati</taxon>
        <taxon>Pseudomonadota</taxon>
        <taxon>Alphaproteobacteria</taxon>
        <taxon>Hyphomonadales</taxon>
        <taxon>Hyphomonadaceae</taxon>
        <taxon>Henriciella</taxon>
    </lineage>
</organism>
<dbReference type="EMBL" id="BMKF01000002">
    <property type="protein sequence ID" value="GGB78796.1"/>
    <property type="molecule type" value="Genomic_DNA"/>
</dbReference>
<dbReference type="Gene3D" id="2.30.42.10">
    <property type="match status" value="1"/>
</dbReference>
<proteinExistence type="predicted"/>
<name>A0ABQ1JV74_9PROT</name>
<dbReference type="Gene3D" id="3.30.750.170">
    <property type="match status" value="1"/>
</dbReference>
<feature type="signal peptide" evidence="2">
    <location>
        <begin position="1"/>
        <end position="22"/>
    </location>
</feature>
<dbReference type="InterPro" id="IPR036034">
    <property type="entry name" value="PDZ_sf"/>
</dbReference>
<dbReference type="SUPFAM" id="SSF52096">
    <property type="entry name" value="ClpP/crotonase"/>
    <property type="match status" value="1"/>
</dbReference>
<protein>
    <submittedName>
        <fullName evidence="4">Peptidase S41</fullName>
    </submittedName>
</protein>
<evidence type="ECO:0000259" key="3">
    <source>
        <dbReference type="Pfam" id="PF03572"/>
    </source>
</evidence>
<feature type="region of interest" description="Disordered" evidence="1">
    <location>
        <begin position="24"/>
        <end position="56"/>
    </location>
</feature>
<evidence type="ECO:0000313" key="5">
    <source>
        <dbReference type="Proteomes" id="UP000628854"/>
    </source>
</evidence>
<evidence type="ECO:0000256" key="1">
    <source>
        <dbReference type="SAM" id="MobiDB-lite"/>
    </source>
</evidence>
<dbReference type="Pfam" id="PF03572">
    <property type="entry name" value="Peptidase_S41"/>
    <property type="match status" value="1"/>
</dbReference>
<sequence length="562" mass="58912">MPMNRPSAILASAILFGLAACGGGGGGGGGSSAPPAPPPPPSPPPSGGSGPTYTPGVYEDASLFKDQCETPRTGVDIEGNPFPDEAGSLLEELLWLRSWTDETYLWRTEVPDLDPDNYTARVPYFDDLKTSAVTASGEAKDDFHFSEPTEDYLAARNSAPSPAYGASYAILAATPPRDVRIRYVEPGSPAAEIVSGQQNLIRGTRLLSVDGIDIVNAASQAAVNQINAALFPDTVGESHTFTVSDPGTSATRTVTLSAANISRQPVIRTSVIPTATGDVGYIVFNTFSPFSSEKQIADAMQTLATAGVTDLVLDLRYNGGGLLAVASQLSYMIAGNSRTSNRTFELLRFNAAAGNINPVTGEVNSPIPFYRTGLGFSLTNGASLPTLDLGRVYILSTGSTCSASEAVINGLRGIDVEVVLIGDITCGKPYGFYPQDNCGQTYYTIQFQGVNDKNFGDFADGFVPANSSFAFGVETPGCVVRDDFQNQLGDTSEALLAAALQYRSDGTCPALPPGASADPSGEKGTASAPDETLGARLELPEPDVLENNMDLSMPGDYRGRSQ</sequence>
<dbReference type="Gene3D" id="3.90.226.10">
    <property type="entry name" value="2-enoyl-CoA Hydratase, Chain A, domain 1"/>
    <property type="match status" value="1"/>
</dbReference>
<dbReference type="PANTHER" id="PTHR32060">
    <property type="entry name" value="TAIL-SPECIFIC PROTEASE"/>
    <property type="match status" value="1"/>
</dbReference>
<feature type="compositionally biased region" description="Pro residues" evidence="1">
    <location>
        <begin position="34"/>
        <end position="46"/>
    </location>
</feature>
<gene>
    <name evidence="4" type="ORF">GCM10011503_29550</name>
</gene>
<reference evidence="5" key="1">
    <citation type="journal article" date="2019" name="Int. J. Syst. Evol. Microbiol.">
        <title>The Global Catalogue of Microorganisms (GCM) 10K type strain sequencing project: providing services to taxonomists for standard genome sequencing and annotation.</title>
        <authorList>
            <consortium name="The Broad Institute Genomics Platform"/>
            <consortium name="The Broad Institute Genome Sequencing Center for Infectious Disease"/>
            <person name="Wu L."/>
            <person name="Ma J."/>
        </authorList>
    </citation>
    <scope>NUCLEOTIDE SEQUENCE [LARGE SCALE GENOMIC DNA]</scope>
    <source>
        <strain evidence="5">CGMCC 1.15928</strain>
    </source>
</reference>
<dbReference type="InterPro" id="IPR005151">
    <property type="entry name" value="Tail-specific_protease"/>
</dbReference>
<feature type="region of interest" description="Disordered" evidence="1">
    <location>
        <begin position="509"/>
        <end position="562"/>
    </location>
</feature>
<dbReference type="Proteomes" id="UP000628854">
    <property type="component" value="Unassembled WGS sequence"/>
</dbReference>
<evidence type="ECO:0000256" key="2">
    <source>
        <dbReference type="SAM" id="SignalP"/>
    </source>
</evidence>
<evidence type="ECO:0000313" key="4">
    <source>
        <dbReference type="EMBL" id="GGB78796.1"/>
    </source>
</evidence>
<dbReference type="PROSITE" id="PS51257">
    <property type="entry name" value="PROKAR_LIPOPROTEIN"/>
    <property type="match status" value="1"/>
</dbReference>
<keyword evidence="2" id="KW-0732">Signal</keyword>
<dbReference type="PANTHER" id="PTHR32060:SF30">
    <property type="entry name" value="CARBOXY-TERMINAL PROCESSING PROTEASE CTPA"/>
    <property type="match status" value="1"/>
</dbReference>
<comment type="caution">
    <text evidence="4">The sequence shown here is derived from an EMBL/GenBank/DDBJ whole genome shotgun (WGS) entry which is preliminary data.</text>
</comment>
<keyword evidence="5" id="KW-1185">Reference proteome</keyword>
<feature type="domain" description="Tail specific protease" evidence="3">
    <location>
        <begin position="278"/>
        <end position="428"/>
    </location>
</feature>